<evidence type="ECO:0000313" key="6">
    <source>
        <dbReference type="EMBL" id="KAF5766896.1"/>
    </source>
</evidence>
<dbReference type="EMBL" id="MNCJ02000330">
    <property type="protein sequence ID" value="KAF5766896.1"/>
    <property type="molecule type" value="Genomic_DNA"/>
</dbReference>
<dbReference type="AlphaFoldDB" id="A0A251SCP3"/>
<dbReference type="InterPro" id="IPR050295">
    <property type="entry name" value="Plant_2OG-oxidoreductases"/>
</dbReference>
<comment type="similarity">
    <text evidence="1 4">Belongs to the iron/ascorbate-dependent oxidoreductase family.</text>
</comment>
<evidence type="ECO:0000256" key="1">
    <source>
        <dbReference type="ARBA" id="ARBA00008056"/>
    </source>
</evidence>
<accession>A0A251SCP3</accession>
<reference evidence="6 8" key="1">
    <citation type="journal article" date="2017" name="Nature">
        <title>The sunflower genome provides insights into oil metabolism, flowering and Asterid evolution.</title>
        <authorList>
            <person name="Badouin H."/>
            <person name="Gouzy J."/>
            <person name="Grassa C.J."/>
            <person name="Murat F."/>
            <person name="Staton S.E."/>
            <person name="Cottret L."/>
            <person name="Lelandais-Briere C."/>
            <person name="Owens G.L."/>
            <person name="Carrere S."/>
            <person name="Mayjonade B."/>
            <person name="Legrand L."/>
            <person name="Gill N."/>
            <person name="Kane N.C."/>
            <person name="Bowers J.E."/>
            <person name="Hubner S."/>
            <person name="Bellec A."/>
            <person name="Berard A."/>
            <person name="Berges H."/>
            <person name="Blanchet N."/>
            <person name="Boniface M.C."/>
            <person name="Brunel D."/>
            <person name="Catrice O."/>
            <person name="Chaidir N."/>
            <person name="Claudel C."/>
            <person name="Donnadieu C."/>
            <person name="Faraut T."/>
            <person name="Fievet G."/>
            <person name="Helmstetter N."/>
            <person name="King M."/>
            <person name="Knapp S.J."/>
            <person name="Lai Z."/>
            <person name="Le Paslier M.C."/>
            <person name="Lippi Y."/>
            <person name="Lorenzon L."/>
            <person name="Mandel J.R."/>
            <person name="Marage G."/>
            <person name="Marchand G."/>
            <person name="Marquand E."/>
            <person name="Bret-Mestries E."/>
            <person name="Morien E."/>
            <person name="Nambeesan S."/>
            <person name="Nguyen T."/>
            <person name="Pegot-Espagnet P."/>
            <person name="Pouilly N."/>
            <person name="Raftis F."/>
            <person name="Sallet E."/>
            <person name="Schiex T."/>
            <person name="Thomas J."/>
            <person name="Vandecasteele C."/>
            <person name="Vares D."/>
            <person name="Vear F."/>
            <person name="Vautrin S."/>
            <person name="Crespi M."/>
            <person name="Mangin B."/>
            <person name="Burke J.M."/>
            <person name="Salse J."/>
            <person name="Munos S."/>
            <person name="Vincourt P."/>
            <person name="Rieseberg L.H."/>
            <person name="Langlade N.B."/>
        </authorList>
    </citation>
    <scope>NUCLEOTIDE SEQUENCE [LARGE SCALE GENOMIC DNA]</scope>
    <source>
        <strain evidence="8">cv. SF193</strain>
        <tissue evidence="6">Leaves</tissue>
    </source>
</reference>
<name>A0A251SCP3_HELAN</name>
<dbReference type="GO" id="GO:0016706">
    <property type="term" value="F:2-oxoglutarate-dependent dioxygenase activity"/>
    <property type="evidence" value="ECO:0000318"/>
    <property type="project" value="GO_Central"/>
</dbReference>
<evidence type="ECO:0000256" key="2">
    <source>
        <dbReference type="ARBA" id="ARBA00022723"/>
    </source>
</evidence>
<reference evidence="6" key="3">
    <citation type="submission" date="2020-06" db="EMBL/GenBank/DDBJ databases">
        <title>Helianthus annuus Genome sequencing and assembly Release 2.</title>
        <authorList>
            <person name="Gouzy J."/>
            <person name="Langlade N."/>
            <person name="Munos S."/>
        </authorList>
    </citation>
    <scope>NUCLEOTIDE SEQUENCE</scope>
    <source>
        <tissue evidence="6">Leaves</tissue>
    </source>
</reference>
<dbReference type="Gene3D" id="2.60.120.330">
    <property type="entry name" value="B-lactam Antibiotic, Isopenicillin N Synthase, Chain"/>
    <property type="match status" value="1"/>
</dbReference>
<reference evidence="7" key="2">
    <citation type="submission" date="2017-02" db="EMBL/GenBank/DDBJ databases">
        <title>Sunflower complete genome.</title>
        <authorList>
            <person name="Langlade N."/>
            <person name="Munos S."/>
        </authorList>
    </citation>
    <scope>NUCLEOTIDE SEQUENCE [LARGE SCALE GENOMIC DNA]</scope>
    <source>
        <tissue evidence="7">Leaves</tissue>
    </source>
</reference>
<gene>
    <name evidence="7" type="ORF">HannXRQ_Chr15g0496311</name>
    <name evidence="6" type="ORF">HanXRQr2_Chr15g0720801</name>
</gene>
<dbReference type="OMA" id="GSMMDEW"/>
<dbReference type="FunCoup" id="A0A251SCP3">
    <property type="interactions" value="42"/>
</dbReference>
<dbReference type="InterPro" id="IPR044861">
    <property type="entry name" value="IPNS-like_FE2OG_OXY"/>
</dbReference>
<dbReference type="Proteomes" id="UP000215914">
    <property type="component" value="Chromosome 15"/>
</dbReference>
<dbReference type="OrthoDB" id="288590at2759"/>
<evidence type="ECO:0000313" key="8">
    <source>
        <dbReference type="Proteomes" id="UP000215914"/>
    </source>
</evidence>
<dbReference type="Gramene" id="mRNA:HanXRQr2_Chr15g0720801">
    <property type="protein sequence ID" value="mRNA:HanXRQr2_Chr15g0720801"/>
    <property type="gene ID" value="HanXRQr2_Chr15g0720801"/>
</dbReference>
<dbReference type="FunFam" id="2.60.120.330:FF:000079">
    <property type="entry name" value="Protein SRG1"/>
    <property type="match status" value="1"/>
</dbReference>
<dbReference type="EMBL" id="CM007904">
    <property type="protein sequence ID" value="OTF96634.1"/>
    <property type="molecule type" value="Genomic_DNA"/>
</dbReference>
<dbReference type="GO" id="GO:0046872">
    <property type="term" value="F:metal ion binding"/>
    <property type="evidence" value="ECO:0007669"/>
    <property type="project" value="UniProtKB-KW"/>
</dbReference>
<dbReference type="InterPro" id="IPR027443">
    <property type="entry name" value="IPNS-like_sf"/>
</dbReference>
<keyword evidence="2 4" id="KW-0479">Metal-binding</keyword>
<keyword evidence="3 4" id="KW-0408">Iron</keyword>
<dbReference type="PRINTS" id="PR00682">
    <property type="entry name" value="IPNSYNTHASE"/>
</dbReference>
<dbReference type="InterPro" id="IPR026992">
    <property type="entry name" value="DIOX_N"/>
</dbReference>
<evidence type="ECO:0000313" key="7">
    <source>
        <dbReference type="EMBL" id="OTF96634.1"/>
    </source>
</evidence>
<evidence type="ECO:0000256" key="4">
    <source>
        <dbReference type="RuleBase" id="RU003682"/>
    </source>
</evidence>
<keyword evidence="8" id="KW-1185">Reference proteome</keyword>
<evidence type="ECO:0000256" key="3">
    <source>
        <dbReference type="ARBA" id="ARBA00023004"/>
    </source>
</evidence>
<dbReference type="SUPFAM" id="SSF51197">
    <property type="entry name" value="Clavaminate synthase-like"/>
    <property type="match status" value="1"/>
</dbReference>
<dbReference type="Pfam" id="PF14226">
    <property type="entry name" value="DIOX_N"/>
    <property type="match status" value="1"/>
</dbReference>
<dbReference type="PANTHER" id="PTHR47991">
    <property type="entry name" value="OXOGLUTARATE/IRON-DEPENDENT DIOXYGENASE"/>
    <property type="match status" value="1"/>
</dbReference>
<proteinExistence type="inferred from homology"/>
<keyword evidence="4 6" id="KW-0560">Oxidoreductase</keyword>
<protein>
    <submittedName>
        <fullName evidence="6">Anthocyanidin synthase</fullName>
        <ecNumber evidence="6">1.14.20.4</ecNumber>
    </submittedName>
    <submittedName>
        <fullName evidence="7">Putative isopenicillin N synthase</fullName>
    </submittedName>
</protein>
<evidence type="ECO:0000259" key="5">
    <source>
        <dbReference type="PROSITE" id="PS51471"/>
    </source>
</evidence>
<feature type="domain" description="Fe2OG dioxygenase" evidence="5">
    <location>
        <begin position="196"/>
        <end position="297"/>
    </location>
</feature>
<dbReference type="EC" id="1.14.20.4" evidence="6"/>
<dbReference type="PROSITE" id="PS51471">
    <property type="entry name" value="FE2OG_OXY"/>
    <property type="match status" value="1"/>
</dbReference>
<dbReference type="Pfam" id="PF03171">
    <property type="entry name" value="2OG-FeII_Oxy"/>
    <property type="match status" value="1"/>
</dbReference>
<organism evidence="7 8">
    <name type="scientific">Helianthus annuus</name>
    <name type="common">Common sunflower</name>
    <dbReference type="NCBI Taxonomy" id="4232"/>
    <lineage>
        <taxon>Eukaryota</taxon>
        <taxon>Viridiplantae</taxon>
        <taxon>Streptophyta</taxon>
        <taxon>Embryophyta</taxon>
        <taxon>Tracheophyta</taxon>
        <taxon>Spermatophyta</taxon>
        <taxon>Magnoliopsida</taxon>
        <taxon>eudicotyledons</taxon>
        <taxon>Gunneridae</taxon>
        <taxon>Pentapetalae</taxon>
        <taxon>asterids</taxon>
        <taxon>campanulids</taxon>
        <taxon>Asterales</taxon>
        <taxon>Asteraceae</taxon>
        <taxon>Asteroideae</taxon>
        <taxon>Heliantheae alliance</taxon>
        <taxon>Heliantheae</taxon>
        <taxon>Helianthus</taxon>
    </lineage>
</organism>
<dbReference type="InParanoid" id="A0A251SCP3"/>
<dbReference type="InterPro" id="IPR005123">
    <property type="entry name" value="Oxoglu/Fe-dep_dioxygenase_dom"/>
</dbReference>
<dbReference type="GO" id="GO:0050589">
    <property type="term" value="F:leucocyanidin oxygenase activity"/>
    <property type="evidence" value="ECO:0007669"/>
    <property type="project" value="UniProtKB-EC"/>
</dbReference>
<dbReference type="STRING" id="4232.A0A251SCP3"/>
<sequence>MGSIVDWPEPVVYVQSLSESGTLVVPDQYIKPPPDRPTTWLTDMNIPVIDMTGLISSREETMKQVFEACREWGFMQLVNHGVKTELLDGARDIWQEFFHAPMEVKKKYANSPKTYEGFGSRLGVEKGATLDWSDYYYLNYHPNCHTKWPAHPPHLRDIMEEYSKEILRLGEVLLKVFSINLGLEEDCLQNAFGGKHIGACLRANFYPKCPQPDLTLGLSSHSDPGGMTFLLPDKRVTGLQVRKDDQWITVKPVHNAIILNIGDQLQVLSNAKYKSVEHRVVVNPNEERVSLAYFYNPRNEMLIQPISELVTSESPALYPPMIFEEYRRFIRTKGPQGKLQVESLKSTR</sequence>